<name>A0A1H6UCQ0_9GAMM</name>
<dbReference type="EMBL" id="FNYC01000003">
    <property type="protein sequence ID" value="SEI85622.1"/>
    <property type="molecule type" value="Genomic_DNA"/>
</dbReference>
<dbReference type="SUPFAM" id="SSF54593">
    <property type="entry name" value="Glyoxalase/Bleomycin resistance protein/Dihydroxybiphenyl dioxygenase"/>
    <property type="match status" value="1"/>
</dbReference>
<dbReference type="Gene3D" id="3.10.180.10">
    <property type="entry name" value="2,3-Dihydroxybiphenyl 1,2-Dioxygenase, domain 1"/>
    <property type="match status" value="1"/>
</dbReference>
<feature type="domain" description="Glyoxalase/fosfomycin resistance/dioxygenase" evidence="1">
    <location>
        <begin position="6"/>
        <end position="134"/>
    </location>
</feature>
<dbReference type="OrthoDB" id="9795306at2"/>
<dbReference type="PANTHER" id="PTHR33990">
    <property type="entry name" value="PROTEIN YJDN-RELATED"/>
    <property type="match status" value="1"/>
</dbReference>
<gene>
    <name evidence="2" type="ORF">SAMN04487997_1821</name>
</gene>
<sequence>MQVQPYLFFDGRCEEAVAFYRDALGAQVLALMHYRDAPQGEASCPDGSAPPQDKVMHAALQIGQTVVMASDGFASGHPQFKGVSLSISADNDDQARQLFEALAQGGQVEQPLGPSFFASSFGMVSDRFGVAWMVVAGTKG</sequence>
<dbReference type="InterPro" id="IPR004360">
    <property type="entry name" value="Glyas_Fos-R_dOase_dom"/>
</dbReference>
<proteinExistence type="predicted"/>
<dbReference type="CDD" id="cd06588">
    <property type="entry name" value="PhnB_like"/>
    <property type="match status" value="1"/>
</dbReference>
<organism evidence="2 3">
    <name type="scientific">Frateuria terrea</name>
    <dbReference type="NCBI Taxonomy" id="529704"/>
    <lineage>
        <taxon>Bacteria</taxon>
        <taxon>Pseudomonadati</taxon>
        <taxon>Pseudomonadota</taxon>
        <taxon>Gammaproteobacteria</taxon>
        <taxon>Lysobacterales</taxon>
        <taxon>Rhodanobacteraceae</taxon>
        <taxon>Frateuria</taxon>
    </lineage>
</organism>
<protein>
    <submittedName>
        <fullName evidence="2">PhnB protein</fullName>
    </submittedName>
</protein>
<accession>A0A1H6UCQ0</accession>
<dbReference type="AlphaFoldDB" id="A0A1H6UCQ0"/>
<evidence type="ECO:0000313" key="3">
    <source>
        <dbReference type="Proteomes" id="UP000199420"/>
    </source>
</evidence>
<dbReference type="RefSeq" id="WP_091336252.1">
    <property type="nucleotide sequence ID" value="NZ_FNYC01000003.1"/>
</dbReference>
<dbReference type="InterPro" id="IPR029068">
    <property type="entry name" value="Glyas_Bleomycin-R_OHBP_Dase"/>
</dbReference>
<dbReference type="InterPro" id="IPR028973">
    <property type="entry name" value="PhnB-like"/>
</dbReference>
<keyword evidence="3" id="KW-1185">Reference proteome</keyword>
<dbReference type="Proteomes" id="UP000199420">
    <property type="component" value="Unassembled WGS sequence"/>
</dbReference>
<reference evidence="2 3" key="1">
    <citation type="submission" date="2016-10" db="EMBL/GenBank/DDBJ databases">
        <authorList>
            <person name="de Groot N.N."/>
        </authorList>
    </citation>
    <scope>NUCLEOTIDE SEQUENCE [LARGE SCALE GENOMIC DNA]</scope>
    <source>
        <strain evidence="2 3">DSM 26515</strain>
    </source>
</reference>
<dbReference type="Pfam" id="PF00903">
    <property type="entry name" value="Glyoxalase"/>
    <property type="match status" value="1"/>
</dbReference>
<dbReference type="PANTHER" id="PTHR33990:SF1">
    <property type="entry name" value="PROTEIN YJDN"/>
    <property type="match status" value="1"/>
</dbReference>
<evidence type="ECO:0000259" key="1">
    <source>
        <dbReference type="Pfam" id="PF00903"/>
    </source>
</evidence>
<dbReference type="STRING" id="529704.SAMN02927913_1903"/>
<evidence type="ECO:0000313" key="2">
    <source>
        <dbReference type="EMBL" id="SEI85622.1"/>
    </source>
</evidence>